<evidence type="ECO:0000313" key="2">
    <source>
        <dbReference type="EMBL" id="QHT03250.1"/>
    </source>
</evidence>
<sequence>MSGTLDLPAGPRTPLRQIRPADPYDSEAYSTAKKLTISTPQLLAEAKAAQDKEEVPAGKGGKSRRRKTRKVSKKARKTRRHRSRK</sequence>
<protein>
    <submittedName>
        <fullName evidence="2">Uncharacterized protein</fullName>
    </submittedName>
</protein>
<reference evidence="2" key="1">
    <citation type="journal article" date="2020" name="Nature">
        <title>Giant virus diversity and host interactions through global metagenomics.</title>
        <authorList>
            <person name="Schulz F."/>
            <person name="Roux S."/>
            <person name="Paez-Espino D."/>
            <person name="Jungbluth S."/>
            <person name="Walsh D.A."/>
            <person name="Denef V.J."/>
            <person name="McMahon K.D."/>
            <person name="Konstantinidis K.T."/>
            <person name="Eloe-Fadrosh E.A."/>
            <person name="Kyrpides N.C."/>
            <person name="Woyke T."/>
        </authorList>
    </citation>
    <scope>NUCLEOTIDE SEQUENCE</scope>
    <source>
        <strain evidence="2">GVMAG-M-3300020728-1</strain>
    </source>
</reference>
<dbReference type="AlphaFoldDB" id="A0A6C0CHD3"/>
<proteinExistence type="predicted"/>
<feature type="region of interest" description="Disordered" evidence="1">
    <location>
        <begin position="46"/>
        <end position="85"/>
    </location>
</feature>
<dbReference type="EMBL" id="MN739408">
    <property type="protein sequence ID" value="QHT03250.1"/>
    <property type="molecule type" value="Genomic_DNA"/>
</dbReference>
<name>A0A6C0CHD3_9ZZZZ</name>
<feature type="region of interest" description="Disordered" evidence="1">
    <location>
        <begin position="1"/>
        <end position="29"/>
    </location>
</feature>
<evidence type="ECO:0000256" key="1">
    <source>
        <dbReference type="SAM" id="MobiDB-lite"/>
    </source>
</evidence>
<accession>A0A6C0CHD3</accession>
<feature type="compositionally biased region" description="Basic residues" evidence="1">
    <location>
        <begin position="61"/>
        <end position="85"/>
    </location>
</feature>
<organism evidence="2">
    <name type="scientific">viral metagenome</name>
    <dbReference type="NCBI Taxonomy" id="1070528"/>
    <lineage>
        <taxon>unclassified sequences</taxon>
        <taxon>metagenomes</taxon>
        <taxon>organismal metagenomes</taxon>
    </lineage>
</organism>